<sequence length="271" mass="30312">MKANKTLEGVPVRLMDEVGIELMDTATDKSGKYTFNMVNARQGYLLGVNYTDVPYTKHVNASEKVNVTVYDSTKDGDSLTVKIDHIVLSRAANGIKVDEYVEFLNTGDRVFFSKDRAYVGISTPEGITRFQTDAMECCLQREKDSAWIDPMNPILPGETYGVQISYIFNPESTKDIFFKSMIYNTSYITLLSDKKNGFGIESQFARKEIVQNEGNEFEVLSFMNVPRDQGLDIRITGYVPSKTGSSGDFNYLIPVAAVILIGAVSYPFLKN</sequence>
<dbReference type="EMBL" id="LKCM01000398">
    <property type="protein sequence ID" value="KPQ41252.1"/>
    <property type="molecule type" value="Genomic_DNA"/>
</dbReference>
<organism evidence="2 3">
    <name type="scientific">Candidatus Methanoperedens nitratireducens</name>
    <dbReference type="NCBI Taxonomy" id="1392998"/>
    <lineage>
        <taxon>Archaea</taxon>
        <taxon>Methanobacteriati</taxon>
        <taxon>Methanobacteriota</taxon>
        <taxon>Stenosarchaea group</taxon>
        <taxon>Methanomicrobia</taxon>
        <taxon>Methanosarcinales</taxon>
        <taxon>ANME-2 cluster</taxon>
        <taxon>Candidatus Methanoperedentaceae</taxon>
        <taxon>Candidatus Methanoperedens</taxon>
    </lineage>
</organism>
<keyword evidence="1" id="KW-1133">Transmembrane helix</keyword>
<feature type="transmembrane region" description="Helical" evidence="1">
    <location>
        <begin position="251"/>
        <end position="269"/>
    </location>
</feature>
<dbReference type="AlphaFoldDB" id="A0A0P8DUX5"/>
<keyword evidence="1" id="KW-0472">Membrane</keyword>
<keyword evidence="1" id="KW-0812">Transmembrane</keyword>
<proteinExistence type="predicted"/>
<dbReference type="Gene3D" id="2.60.40.10">
    <property type="entry name" value="Immunoglobulins"/>
    <property type="match status" value="1"/>
</dbReference>
<comment type="caution">
    <text evidence="2">The sequence shown here is derived from an EMBL/GenBank/DDBJ whole genome shotgun (WGS) entry which is preliminary data.</text>
</comment>
<reference evidence="2 3" key="1">
    <citation type="submission" date="2015-09" db="EMBL/GenBank/DDBJ databases">
        <title>A metagenomics-based metabolic model of nitrate-dependent anaerobic oxidation of methane by Methanoperedens-like archaea.</title>
        <authorList>
            <person name="Arshad A."/>
            <person name="Speth D.R."/>
            <person name="De Graaf R.M."/>
            <person name="Op Den Camp H.J."/>
            <person name="Jetten M.S."/>
            <person name="Welte C.U."/>
        </authorList>
    </citation>
    <scope>NUCLEOTIDE SEQUENCE [LARGE SCALE GENOMIC DNA]</scope>
</reference>
<gene>
    <name evidence="2" type="ORF">MPEBLZ_04200</name>
</gene>
<dbReference type="InterPro" id="IPR013783">
    <property type="entry name" value="Ig-like_fold"/>
</dbReference>
<protein>
    <submittedName>
        <fullName evidence="2">Uncharacterized protein</fullName>
    </submittedName>
</protein>
<name>A0A0P8DUX5_9EURY</name>
<dbReference type="Proteomes" id="UP000050360">
    <property type="component" value="Unassembled WGS sequence"/>
</dbReference>
<evidence type="ECO:0000256" key="1">
    <source>
        <dbReference type="SAM" id="Phobius"/>
    </source>
</evidence>
<evidence type="ECO:0000313" key="2">
    <source>
        <dbReference type="EMBL" id="KPQ41252.1"/>
    </source>
</evidence>
<accession>A0A0P8DUX5</accession>
<evidence type="ECO:0000313" key="3">
    <source>
        <dbReference type="Proteomes" id="UP000050360"/>
    </source>
</evidence>
<feature type="non-terminal residue" evidence="2">
    <location>
        <position position="271"/>
    </location>
</feature>